<evidence type="ECO:0000313" key="5">
    <source>
        <dbReference type="Proteomes" id="UP001185092"/>
    </source>
</evidence>
<evidence type="ECO:0000256" key="2">
    <source>
        <dbReference type="PROSITE-ProRule" id="PRU00335"/>
    </source>
</evidence>
<dbReference type="EMBL" id="JAVDQD010000001">
    <property type="protein sequence ID" value="MDR6237515.1"/>
    <property type="molecule type" value="Genomic_DNA"/>
</dbReference>
<dbReference type="PROSITE" id="PS50977">
    <property type="entry name" value="HTH_TETR_2"/>
    <property type="match status" value="1"/>
</dbReference>
<dbReference type="Proteomes" id="UP001185092">
    <property type="component" value="Unassembled WGS sequence"/>
</dbReference>
<dbReference type="PRINTS" id="PR00455">
    <property type="entry name" value="HTHTETR"/>
</dbReference>
<reference evidence="4" key="1">
    <citation type="submission" date="2023-07" db="EMBL/GenBank/DDBJ databases">
        <title>Genomic Encyclopedia of Type Strains, Phase IV (KMG-IV): sequencing the most valuable type-strain genomes for metagenomic binning, comparative biology and taxonomic classification.</title>
        <authorList>
            <person name="Goeker M."/>
        </authorList>
    </citation>
    <scope>NUCLEOTIDE SEQUENCE</scope>
    <source>
        <strain evidence="4">DSM 26174</strain>
    </source>
</reference>
<accession>A0AAE3XJE7</accession>
<name>A0AAE3XJE7_9BACT</name>
<comment type="caution">
    <text evidence="4">The sequence shown here is derived from an EMBL/GenBank/DDBJ whole genome shotgun (WGS) entry which is preliminary data.</text>
</comment>
<dbReference type="InterPro" id="IPR009057">
    <property type="entry name" value="Homeodomain-like_sf"/>
</dbReference>
<dbReference type="AlphaFoldDB" id="A0AAE3XJE7"/>
<dbReference type="Pfam" id="PF00440">
    <property type="entry name" value="TetR_N"/>
    <property type="match status" value="1"/>
</dbReference>
<evidence type="ECO:0000259" key="3">
    <source>
        <dbReference type="PROSITE" id="PS50977"/>
    </source>
</evidence>
<dbReference type="PANTHER" id="PTHR30328">
    <property type="entry name" value="TRANSCRIPTIONAL REPRESSOR"/>
    <property type="match status" value="1"/>
</dbReference>
<dbReference type="InterPro" id="IPR050109">
    <property type="entry name" value="HTH-type_TetR-like_transc_reg"/>
</dbReference>
<dbReference type="SUPFAM" id="SSF48498">
    <property type="entry name" value="Tetracyclin repressor-like, C-terminal domain"/>
    <property type="match status" value="1"/>
</dbReference>
<dbReference type="SUPFAM" id="SSF46689">
    <property type="entry name" value="Homeodomain-like"/>
    <property type="match status" value="1"/>
</dbReference>
<dbReference type="RefSeq" id="WP_309936979.1">
    <property type="nucleotide sequence ID" value="NZ_AP025305.1"/>
</dbReference>
<protein>
    <submittedName>
        <fullName evidence="4">AcrR family transcriptional regulator</fullName>
    </submittedName>
</protein>
<feature type="DNA-binding region" description="H-T-H motif" evidence="2">
    <location>
        <begin position="28"/>
        <end position="47"/>
    </location>
</feature>
<sequence length="202" mass="23773">MQNSENTQNKILEAAKNEFFEKGFKGARMQAIADRASINKGLLHYYFKSKEKLFSKVFEESILIMWKELSLEFKEEQTFTDMLEQVIDKYLDTMKQNALLPKFIISEINEDPEIFIKRKELIVSTNMMQKLIKKHQESIEKGIIKPIPFLHIGMSIISLVSFPFLIKPLYKETIDKDEAEFAKFIEQRRTIIKSMIRNLIAI</sequence>
<gene>
    <name evidence="4" type="ORF">HNQ88_000491</name>
</gene>
<organism evidence="4 5">
    <name type="scientific">Aureibacter tunicatorum</name>
    <dbReference type="NCBI Taxonomy" id="866807"/>
    <lineage>
        <taxon>Bacteria</taxon>
        <taxon>Pseudomonadati</taxon>
        <taxon>Bacteroidota</taxon>
        <taxon>Cytophagia</taxon>
        <taxon>Cytophagales</taxon>
        <taxon>Persicobacteraceae</taxon>
        <taxon>Aureibacter</taxon>
    </lineage>
</organism>
<dbReference type="Gene3D" id="1.10.357.10">
    <property type="entry name" value="Tetracycline Repressor, domain 2"/>
    <property type="match status" value="1"/>
</dbReference>
<evidence type="ECO:0000256" key="1">
    <source>
        <dbReference type="ARBA" id="ARBA00023125"/>
    </source>
</evidence>
<dbReference type="InterPro" id="IPR036271">
    <property type="entry name" value="Tet_transcr_reg_TetR-rel_C_sf"/>
</dbReference>
<proteinExistence type="predicted"/>
<keyword evidence="1 2" id="KW-0238">DNA-binding</keyword>
<feature type="domain" description="HTH tetR-type" evidence="3">
    <location>
        <begin position="5"/>
        <end position="65"/>
    </location>
</feature>
<keyword evidence="5" id="KW-1185">Reference proteome</keyword>
<evidence type="ECO:0000313" key="4">
    <source>
        <dbReference type="EMBL" id="MDR6237515.1"/>
    </source>
</evidence>
<dbReference type="GO" id="GO:0003677">
    <property type="term" value="F:DNA binding"/>
    <property type="evidence" value="ECO:0007669"/>
    <property type="project" value="UniProtKB-UniRule"/>
</dbReference>
<dbReference type="PANTHER" id="PTHR30328:SF54">
    <property type="entry name" value="HTH-TYPE TRANSCRIPTIONAL REPRESSOR SCO4008"/>
    <property type="match status" value="1"/>
</dbReference>
<dbReference type="InterPro" id="IPR001647">
    <property type="entry name" value="HTH_TetR"/>
</dbReference>